<dbReference type="EMBL" id="AAOE01000001">
    <property type="protein sequence ID" value="EAR11316.1"/>
    <property type="molecule type" value="Genomic_DNA"/>
</dbReference>
<proteinExistence type="predicted"/>
<name>A4B9L5_9GAMM</name>
<reference evidence="1 2" key="1">
    <citation type="submission" date="2006-02" db="EMBL/GenBank/DDBJ databases">
        <authorList>
            <person name="Pinhassi J."/>
            <person name="Pedros-Alio C."/>
            <person name="Ferriera S."/>
            <person name="Johnson J."/>
            <person name="Kravitz S."/>
            <person name="Halpern A."/>
            <person name="Remington K."/>
            <person name="Beeson K."/>
            <person name="Tran B."/>
            <person name="Rogers Y.-H."/>
            <person name="Friedman R."/>
            <person name="Venter J.C."/>
        </authorList>
    </citation>
    <scope>NUCLEOTIDE SEQUENCE [LARGE SCALE GENOMIC DNA]</scope>
    <source>
        <strain evidence="1 2">MED297</strain>
    </source>
</reference>
<dbReference type="OrthoDB" id="6188167at2"/>
<dbReference type="Pfam" id="PF07793">
    <property type="entry name" value="DUF1631"/>
    <property type="match status" value="1"/>
</dbReference>
<gene>
    <name evidence="1" type="ORF">MED297_20552</name>
</gene>
<evidence type="ECO:0008006" key="3">
    <source>
        <dbReference type="Google" id="ProtNLM"/>
    </source>
</evidence>
<dbReference type="RefSeq" id="WP_008044887.1">
    <property type="nucleotide sequence ID" value="NZ_CH724151.1"/>
</dbReference>
<evidence type="ECO:0000313" key="2">
    <source>
        <dbReference type="Proteomes" id="UP000005953"/>
    </source>
</evidence>
<comment type="caution">
    <text evidence="1">The sequence shown here is derived from an EMBL/GenBank/DDBJ whole genome shotgun (WGS) entry which is preliminary data.</text>
</comment>
<protein>
    <recommendedName>
        <fullName evidence="3">Thymidine phosphorylase</fullName>
    </recommendedName>
</protein>
<evidence type="ECO:0000313" key="1">
    <source>
        <dbReference type="EMBL" id="EAR11316.1"/>
    </source>
</evidence>
<dbReference type="HOGENOM" id="CLU_021581_0_0_6"/>
<dbReference type="STRING" id="314283.MED297_20552"/>
<dbReference type="AlphaFoldDB" id="A4B9L5"/>
<dbReference type="Proteomes" id="UP000005953">
    <property type="component" value="Unassembled WGS sequence"/>
</dbReference>
<accession>A4B9L5</accession>
<sequence>MSTATVTELSKHRTVRRHPDGRRLSALSERYEDAVPALLDRFFSAADDFLFKQAEKNTVDSTDYFEQLRVLRRRKVEVRAGILSDLSDWLQSGAQQLKDDEAEAAYSSSDELTLMDDSALERTLAVDSFMNRTLERSGDQWLAFHERMMALTCEKSLRDKETPFNPGALGQLVLRRLDTMGMPFKTVLMLFRLFDDLAISQLEAFYKNSNTWLIEEGILPNLRLIQSASTSSSPVNAQTIAQISASLAGFQPSSGGFAPGPGSQGQYFAGSGGGFSGGQSVGGGQGGFSGSGSAGYPQSGGNANGVMIDPAIWQQMLQSMSTFQAQPAPAPQQMDDLKQWTSHQAQSISKQAEGTLEAGTVSLVAMLFEYILDDEHLSAHMKQLLARLQIPVIKVAIIDKTFFTDTDHSARLLLNRMARAATGWKPDANIENDALLDGMEKIVSELNHDFDDDLTIFDRLLDEFSELLTTYEQQQGAAVDQVREVEEQEYQTHQQQDRARIFMDRLLDGVTDLPDTVHKLLDKHWYRLMKNIFDQQGESKAWQTSARIARELIWSLQPSIQVTHPSRFEKVVPKLLQGFEQGLKSANLSDSTIRLVLDDIQNHHRLYEGDINESVWDAQEKLDRFEQQSELAEAVVEDPLPLPVDEPVVQLKNADLSYYLDQVESMTEGLWFDIEQSDGSFERGQLTMIIGTGSKYVFTDYQGNKVAERSAIGLAMAMRNDQFIPIAEDPLFDRMIDTLVDELGGDPSKQATVTRH</sequence>
<organism evidence="1 2">
    <name type="scientific">Reinekea blandensis MED297</name>
    <dbReference type="NCBI Taxonomy" id="314283"/>
    <lineage>
        <taxon>Bacteria</taxon>
        <taxon>Pseudomonadati</taxon>
        <taxon>Pseudomonadota</taxon>
        <taxon>Gammaproteobacteria</taxon>
        <taxon>Oceanospirillales</taxon>
        <taxon>Saccharospirillaceae</taxon>
        <taxon>Reinekea</taxon>
    </lineage>
</organism>
<dbReference type="InterPro" id="IPR012434">
    <property type="entry name" value="DUF1631"/>
</dbReference>
<keyword evidence="2" id="KW-1185">Reference proteome</keyword>